<dbReference type="RefSeq" id="WP_077026792.1">
    <property type="nucleotide sequence ID" value="NZ_CP017641.1"/>
</dbReference>
<accession>A0A1P8WNL4</accession>
<dbReference type="InterPro" id="IPR029063">
    <property type="entry name" value="SAM-dependent_MTases_sf"/>
</dbReference>
<evidence type="ECO:0000313" key="2">
    <source>
        <dbReference type="Proteomes" id="UP000187735"/>
    </source>
</evidence>
<dbReference type="EMBL" id="CP017641">
    <property type="protein sequence ID" value="APZ95654.1"/>
    <property type="molecule type" value="Genomic_DNA"/>
</dbReference>
<keyword evidence="2" id="KW-1185">Reference proteome</keyword>
<gene>
    <name evidence="1" type="ORF">Fuma_05313</name>
</gene>
<dbReference type="AlphaFoldDB" id="A0A1P8WNL4"/>
<dbReference type="OrthoDB" id="283520at2"/>
<dbReference type="KEGG" id="fmr:Fuma_05313"/>
<proteinExistence type="predicted"/>
<reference evidence="1 2" key="1">
    <citation type="journal article" date="2016" name="Front. Microbiol.">
        <title>Fuerstia marisgermanicae gen. nov., sp. nov., an Unusual Member of the Phylum Planctomycetes from the German Wadden Sea.</title>
        <authorList>
            <person name="Kohn T."/>
            <person name="Heuer A."/>
            <person name="Jogler M."/>
            <person name="Vollmers J."/>
            <person name="Boedeker C."/>
            <person name="Bunk B."/>
            <person name="Rast P."/>
            <person name="Borchert D."/>
            <person name="Glockner I."/>
            <person name="Freese H.M."/>
            <person name="Klenk H.P."/>
            <person name="Overmann J."/>
            <person name="Kaster A.K."/>
            <person name="Rohde M."/>
            <person name="Wiegand S."/>
            <person name="Jogler C."/>
        </authorList>
    </citation>
    <scope>NUCLEOTIDE SEQUENCE [LARGE SCALE GENOMIC DNA]</scope>
    <source>
        <strain evidence="1 2">NH11</strain>
    </source>
</reference>
<evidence type="ECO:0008006" key="3">
    <source>
        <dbReference type="Google" id="ProtNLM"/>
    </source>
</evidence>
<organism evidence="1 2">
    <name type="scientific">Fuerstiella marisgermanici</name>
    <dbReference type="NCBI Taxonomy" id="1891926"/>
    <lineage>
        <taxon>Bacteria</taxon>
        <taxon>Pseudomonadati</taxon>
        <taxon>Planctomycetota</taxon>
        <taxon>Planctomycetia</taxon>
        <taxon>Planctomycetales</taxon>
        <taxon>Planctomycetaceae</taxon>
        <taxon>Fuerstiella</taxon>
    </lineage>
</organism>
<name>A0A1P8WNL4_9PLAN</name>
<dbReference type="Gene3D" id="3.40.50.150">
    <property type="entry name" value="Vaccinia Virus protein VP39"/>
    <property type="match status" value="1"/>
</dbReference>
<sequence>MPLIDIPINIRERRLPREVAEFLDEATARIESFIADRPVRITGFVPSDFEFVYGALEAVAEQDLATGDVFCEWGSGFGVVAMLASLLEFQAYGIEIEPGLVDGARLLAEDYDLPVDFVTGSFVPSGGETIVEEFYGNEDLWLSGHVDDAYQNLGMSPRDFDVIYAFPWPGEEDVISNLFDEFAAVGSLLLTFGQIEGVRVRRKVVRKQNR</sequence>
<protein>
    <recommendedName>
        <fullName evidence="3">Methyltransferase</fullName>
    </recommendedName>
</protein>
<dbReference type="Proteomes" id="UP000187735">
    <property type="component" value="Chromosome"/>
</dbReference>
<dbReference type="SUPFAM" id="SSF53335">
    <property type="entry name" value="S-adenosyl-L-methionine-dependent methyltransferases"/>
    <property type="match status" value="1"/>
</dbReference>
<evidence type="ECO:0000313" key="1">
    <source>
        <dbReference type="EMBL" id="APZ95654.1"/>
    </source>
</evidence>